<dbReference type="GO" id="GO:0016874">
    <property type="term" value="F:ligase activity"/>
    <property type="evidence" value="ECO:0007669"/>
    <property type="project" value="UniProtKB-KW"/>
</dbReference>
<dbReference type="AlphaFoldDB" id="B2JVI3"/>
<protein>
    <submittedName>
        <fullName evidence="1">AMP-dependent synthetase and ligase</fullName>
    </submittedName>
</protein>
<sequence length="68" mass="7713">MTLLPFWPARLYRHLESPRTSLYYNLEVSATRYPGKAAIHYYGTAISQARLRSDADALAGFLQHRSAA</sequence>
<evidence type="ECO:0000313" key="2">
    <source>
        <dbReference type="Proteomes" id="UP000001192"/>
    </source>
</evidence>
<name>B2JVI3_PARP8</name>
<geneLocation type="plasmid" evidence="1 2">
    <name>pBPHY01</name>
</geneLocation>
<dbReference type="HOGENOM" id="CLU_2785896_0_0_4"/>
<dbReference type="OrthoDB" id="9803968at2"/>
<dbReference type="RefSeq" id="WP_012405120.1">
    <property type="nucleotide sequence ID" value="NC_010625.1"/>
</dbReference>
<keyword evidence="2" id="KW-1185">Reference proteome</keyword>
<keyword evidence="1" id="KW-0614">Plasmid</keyword>
<dbReference type="EMBL" id="CP001045">
    <property type="protein sequence ID" value="ACC74960.1"/>
    <property type="molecule type" value="Genomic_DNA"/>
</dbReference>
<organism evidence="1 2">
    <name type="scientific">Paraburkholderia phymatum (strain DSM 17167 / CIP 108236 / LMG 21445 / STM815)</name>
    <name type="common">Burkholderia phymatum</name>
    <dbReference type="NCBI Taxonomy" id="391038"/>
    <lineage>
        <taxon>Bacteria</taxon>
        <taxon>Pseudomonadati</taxon>
        <taxon>Pseudomonadota</taxon>
        <taxon>Betaproteobacteria</taxon>
        <taxon>Burkholderiales</taxon>
        <taxon>Burkholderiaceae</taxon>
        <taxon>Paraburkholderia</taxon>
    </lineage>
</organism>
<evidence type="ECO:0000313" key="1">
    <source>
        <dbReference type="EMBL" id="ACC74960.1"/>
    </source>
</evidence>
<reference evidence="2" key="1">
    <citation type="journal article" date="2014" name="Stand. Genomic Sci.">
        <title>Complete genome sequence of Burkholderia phymatum STM815(T), a broad host range and efficient nitrogen-fixing symbiont of Mimosa species.</title>
        <authorList>
            <person name="Moulin L."/>
            <person name="Klonowska A."/>
            <person name="Caroline B."/>
            <person name="Booth K."/>
            <person name="Vriezen J.A."/>
            <person name="Melkonian R."/>
            <person name="James E.K."/>
            <person name="Young J.P."/>
            <person name="Bena G."/>
            <person name="Hauser L."/>
            <person name="Land M."/>
            <person name="Kyrpides N."/>
            <person name="Bruce D."/>
            <person name="Chain P."/>
            <person name="Copeland A."/>
            <person name="Pitluck S."/>
            <person name="Woyke T."/>
            <person name="Lizotte-Waniewski M."/>
            <person name="Bristow J."/>
            <person name="Riley M."/>
        </authorList>
    </citation>
    <scope>NUCLEOTIDE SEQUENCE [LARGE SCALE GENOMIC DNA]</scope>
    <source>
        <strain evidence="2">DSM 17167 / CIP 108236 / LMG 21445 / STM815</strain>
        <plasmid evidence="2">Plasmid pBPHY01</plasmid>
    </source>
</reference>
<dbReference type="SUPFAM" id="SSF56801">
    <property type="entry name" value="Acetyl-CoA synthetase-like"/>
    <property type="match status" value="1"/>
</dbReference>
<dbReference type="Proteomes" id="UP000001192">
    <property type="component" value="Plasmid pBPHY01"/>
</dbReference>
<proteinExistence type="predicted"/>
<gene>
    <name evidence="1" type="ordered locus">Bphy_5896</name>
</gene>
<accession>B2JVI3</accession>
<keyword evidence="1" id="KW-0436">Ligase</keyword>
<dbReference type="KEGG" id="bph:Bphy_5896"/>